<name>A0A8X6GL79_TRICU</name>
<protein>
    <submittedName>
        <fullName evidence="1">E3 ubiquitin-protein ligase HUWE1</fullName>
    </submittedName>
</protein>
<gene>
    <name evidence="1" type="primary">HUWE1</name>
    <name evidence="1" type="ORF">TNCT_374811</name>
</gene>
<proteinExistence type="predicted"/>
<keyword evidence="2" id="KW-1185">Reference proteome</keyword>
<dbReference type="AlphaFoldDB" id="A0A8X6GL79"/>
<dbReference type="Proteomes" id="UP000887116">
    <property type="component" value="Unassembled WGS sequence"/>
</dbReference>
<evidence type="ECO:0000313" key="1">
    <source>
        <dbReference type="EMBL" id="GFR05354.1"/>
    </source>
</evidence>
<dbReference type="OrthoDB" id="6427782at2759"/>
<accession>A0A8X6GL79</accession>
<reference evidence="1" key="1">
    <citation type="submission" date="2020-07" db="EMBL/GenBank/DDBJ databases">
        <title>Multicomponent nature underlies the extraordinary mechanical properties of spider dragline silk.</title>
        <authorList>
            <person name="Kono N."/>
            <person name="Nakamura H."/>
            <person name="Mori M."/>
            <person name="Yoshida Y."/>
            <person name="Ohtoshi R."/>
            <person name="Malay A.D."/>
            <person name="Moran D.A.P."/>
            <person name="Tomita M."/>
            <person name="Numata K."/>
            <person name="Arakawa K."/>
        </authorList>
    </citation>
    <scope>NUCLEOTIDE SEQUENCE</scope>
</reference>
<comment type="caution">
    <text evidence="1">The sequence shown here is derived from an EMBL/GenBank/DDBJ whole genome shotgun (WGS) entry which is preliminary data.</text>
</comment>
<dbReference type="EMBL" id="BMAO01035705">
    <property type="protein sequence ID" value="GFR05354.1"/>
    <property type="molecule type" value="Genomic_DNA"/>
</dbReference>
<evidence type="ECO:0000313" key="2">
    <source>
        <dbReference type="Proteomes" id="UP000887116"/>
    </source>
</evidence>
<sequence length="105" mass="12235">MKIDRTKLKKSSSEVPPDCKALIEKLKSCNHDELLEELSKIKTWNCGKCELYHWIDALDAFDYILEISCEKTRENQWCLPCDEPGREKARMVVLIVLNSLRPKDP</sequence>
<organism evidence="1 2">
    <name type="scientific">Trichonephila clavata</name>
    <name type="common">Joro spider</name>
    <name type="synonym">Nephila clavata</name>
    <dbReference type="NCBI Taxonomy" id="2740835"/>
    <lineage>
        <taxon>Eukaryota</taxon>
        <taxon>Metazoa</taxon>
        <taxon>Ecdysozoa</taxon>
        <taxon>Arthropoda</taxon>
        <taxon>Chelicerata</taxon>
        <taxon>Arachnida</taxon>
        <taxon>Araneae</taxon>
        <taxon>Araneomorphae</taxon>
        <taxon>Entelegynae</taxon>
        <taxon>Araneoidea</taxon>
        <taxon>Nephilidae</taxon>
        <taxon>Trichonephila</taxon>
    </lineage>
</organism>